<dbReference type="AlphaFoldDB" id="A0A844FP51"/>
<protein>
    <submittedName>
        <fullName evidence="2">DUF2929 family protein</fullName>
    </submittedName>
</protein>
<dbReference type="EMBL" id="VUMW01000019">
    <property type="protein sequence ID" value="MST80176.1"/>
    <property type="molecule type" value="Genomic_DNA"/>
</dbReference>
<comment type="caution">
    <text evidence="2">The sequence shown here is derived from an EMBL/GenBank/DDBJ whole genome shotgun (WGS) entry which is preliminary data.</text>
</comment>
<accession>A0A844FP51</accession>
<feature type="transmembrane region" description="Helical" evidence="1">
    <location>
        <begin position="7"/>
        <end position="26"/>
    </location>
</feature>
<dbReference type="RefSeq" id="WP_008461313.1">
    <property type="nucleotide sequence ID" value="NZ_JAQYAR010000018.1"/>
</dbReference>
<evidence type="ECO:0000313" key="2">
    <source>
        <dbReference type="EMBL" id="MST80176.1"/>
    </source>
</evidence>
<dbReference type="Pfam" id="PF11151">
    <property type="entry name" value="DUF2929"/>
    <property type="match status" value="1"/>
</dbReference>
<keyword evidence="1" id="KW-1133">Transmembrane helix</keyword>
<feature type="transmembrane region" description="Helical" evidence="1">
    <location>
        <begin position="32"/>
        <end position="50"/>
    </location>
</feature>
<evidence type="ECO:0000256" key="1">
    <source>
        <dbReference type="SAM" id="Phobius"/>
    </source>
</evidence>
<keyword evidence="1" id="KW-0472">Membrane</keyword>
<organism evidence="2 3">
    <name type="scientific">Lactobacillus equicursoris</name>
    <dbReference type="NCBI Taxonomy" id="420645"/>
    <lineage>
        <taxon>Bacteria</taxon>
        <taxon>Bacillati</taxon>
        <taxon>Bacillota</taxon>
        <taxon>Bacilli</taxon>
        <taxon>Lactobacillales</taxon>
        <taxon>Lactobacillaceae</taxon>
        <taxon>Lactobacillus</taxon>
    </lineage>
</organism>
<evidence type="ECO:0000313" key="3">
    <source>
        <dbReference type="Proteomes" id="UP000452141"/>
    </source>
</evidence>
<sequence>MGRYIVCTVWGMIFMFIVGFIGAPLTQSSYDPVTLLVVGAIFGFLFSLIIPKITAHSVKDDSVYSK</sequence>
<dbReference type="Proteomes" id="UP000452141">
    <property type="component" value="Unassembled WGS sequence"/>
</dbReference>
<dbReference type="InterPro" id="IPR021324">
    <property type="entry name" value="DUF2929"/>
</dbReference>
<reference evidence="2 3" key="1">
    <citation type="submission" date="2019-08" db="EMBL/GenBank/DDBJ databases">
        <title>In-depth cultivation of the pig gut microbiome towards novel bacterial diversity and tailored functional studies.</title>
        <authorList>
            <person name="Wylensek D."/>
            <person name="Hitch T.C.A."/>
            <person name="Clavel T."/>
        </authorList>
    </citation>
    <scope>NUCLEOTIDE SEQUENCE [LARGE SCALE GENOMIC DNA]</scope>
    <source>
        <strain evidence="2 3">WCA-470BD-2E</strain>
    </source>
</reference>
<gene>
    <name evidence="2" type="ORF">FYJ61_06885</name>
</gene>
<keyword evidence="1" id="KW-0812">Transmembrane</keyword>
<proteinExistence type="predicted"/>
<name>A0A844FP51_9LACO</name>